<gene>
    <name evidence="7" type="ORF">FBEOM_12155</name>
</gene>
<dbReference type="PROSITE" id="PS51257">
    <property type="entry name" value="PROKAR_LIPOPROTEIN"/>
    <property type="match status" value="1"/>
</dbReference>
<dbReference type="OrthoDB" id="16820at2759"/>
<feature type="domain" description="FAD-binding" evidence="6">
    <location>
        <begin position="110"/>
        <end position="275"/>
    </location>
</feature>
<dbReference type="PANTHER" id="PTHR13789:SF311">
    <property type="entry name" value="HYDROXYLASE, PUTATIVE (AFU_ORTHOLOGUE AFUA_5G10180)-RELATED"/>
    <property type="match status" value="1"/>
</dbReference>
<dbReference type="AlphaFoldDB" id="A0A9P5A9Q8"/>
<dbReference type="EMBL" id="PVQB02000741">
    <property type="protein sequence ID" value="KAF4334027.1"/>
    <property type="molecule type" value="Genomic_DNA"/>
</dbReference>
<evidence type="ECO:0000256" key="1">
    <source>
        <dbReference type="ARBA" id="ARBA00007992"/>
    </source>
</evidence>
<dbReference type="Pfam" id="PF01494">
    <property type="entry name" value="FAD_binding_3"/>
    <property type="match status" value="1"/>
</dbReference>
<reference evidence="7" key="1">
    <citation type="journal article" date="2017" name="Mycologia">
        <title>Fusarium algeriense, sp. nov., a novel toxigenic crown rot pathogen of durum wheat from Algeria is nested in the Fusarium burgessii species complex.</title>
        <authorList>
            <person name="Laraba I."/>
            <person name="Keddad A."/>
            <person name="Boureghda H."/>
            <person name="Abdallah N."/>
            <person name="Vaughan M.M."/>
            <person name="Proctor R.H."/>
            <person name="Busman M."/>
            <person name="O'Donnell K."/>
        </authorList>
    </citation>
    <scope>NUCLEOTIDE SEQUENCE</scope>
    <source>
        <strain evidence="7">NRRL 25174</strain>
    </source>
</reference>
<dbReference type="InterPro" id="IPR002938">
    <property type="entry name" value="FAD-bd"/>
</dbReference>
<keyword evidence="5" id="KW-0503">Monooxygenase</keyword>
<dbReference type="Pfam" id="PF13450">
    <property type="entry name" value="NAD_binding_8"/>
    <property type="match status" value="1"/>
</dbReference>
<dbReference type="PRINTS" id="PR00420">
    <property type="entry name" value="RNGMNOXGNASE"/>
</dbReference>
<dbReference type="GO" id="GO:0004497">
    <property type="term" value="F:monooxygenase activity"/>
    <property type="evidence" value="ECO:0007669"/>
    <property type="project" value="UniProtKB-KW"/>
</dbReference>
<keyword evidence="4" id="KW-0560">Oxidoreductase</keyword>
<dbReference type="Gene3D" id="3.50.50.60">
    <property type="entry name" value="FAD/NAD(P)-binding domain"/>
    <property type="match status" value="1"/>
</dbReference>
<dbReference type="InterPro" id="IPR050493">
    <property type="entry name" value="FAD-dep_Monooxygenase_BioMet"/>
</dbReference>
<evidence type="ECO:0000256" key="3">
    <source>
        <dbReference type="ARBA" id="ARBA00022827"/>
    </source>
</evidence>
<dbReference type="InterPro" id="IPR036188">
    <property type="entry name" value="FAD/NAD-bd_sf"/>
</dbReference>
<comment type="caution">
    <text evidence="7">The sequence shown here is derived from an EMBL/GenBank/DDBJ whole genome shotgun (WGS) entry which is preliminary data.</text>
</comment>
<evidence type="ECO:0000313" key="7">
    <source>
        <dbReference type="EMBL" id="KAF4334027.1"/>
    </source>
</evidence>
<evidence type="ECO:0000313" key="8">
    <source>
        <dbReference type="Proteomes" id="UP000730481"/>
    </source>
</evidence>
<keyword evidence="3" id="KW-0274">FAD</keyword>
<accession>A0A9P5A9Q8</accession>
<reference evidence="7" key="2">
    <citation type="submission" date="2020-02" db="EMBL/GenBank/DDBJ databases">
        <title>Identification and distribution of gene clusters putatively required for synthesis of sphingolipid metabolism inhibitors in phylogenetically diverse species of the filamentous fungus Fusarium.</title>
        <authorList>
            <person name="Kim H.-S."/>
            <person name="Busman M."/>
            <person name="Brown D.W."/>
            <person name="Divon H."/>
            <person name="Uhlig S."/>
            <person name="Proctor R.H."/>
        </authorList>
    </citation>
    <scope>NUCLEOTIDE SEQUENCE</scope>
    <source>
        <strain evidence="7">NRRL 25174</strain>
    </source>
</reference>
<comment type="similarity">
    <text evidence="1">Belongs to the paxM FAD-dependent monooxygenase family.</text>
</comment>
<dbReference type="PANTHER" id="PTHR13789">
    <property type="entry name" value="MONOOXYGENASE"/>
    <property type="match status" value="1"/>
</dbReference>
<dbReference type="GO" id="GO:0071949">
    <property type="term" value="F:FAD binding"/>
    <property type="evidence" value="ECO:0007669"/>
    <property type="project" value="InterPro"/>
</dbReference>
<keyword evidence="8" id="KW-1185">Reference proteome</keyword>
<evidence type="ECO:0000259" key="6">
    <source>
        <dbReference type="Pfam" id="PF01494"/>
    </source>
</evidence>
<evidence type="ECO:0000256" key="5">
    <source>
        <dbReference type="ARBA" id="ARBA00023033"/>
    </source>
</evidence>
<protein>
    <recommendedName>
        <fullName evidence="6">FAD-binding domain-containing protein</fullName>
    </recommendedName>
</protein>
<dbReference type="Proteomes" id="UP000730481">
    <property type="component" value="Unassembled WGS sequence"/>
</dbReference>
<evidence type="ECO:0000256" key="4">
    <source>
        <dbReference type="ARBA" id="ARBA00023002"/>
    </source>
</evidence>
<proteinExistence type="inferred from homology"/>
<evidence type="ECO:0000256" key="2">
    <source>
        <dbReference type="ARBA" id="ARBA00022630"/>
    </source>
</evidence>
<dbReference type="SUPFAM" id="SSF51905">
    <property type="entry name" value="FAD/NAD(P)-binding domain"/>
    <property type="match status" value="1"/>
</dbReference>
<name>A0A9P5A9Q8_9HYPO</name>
<keyword evidence="2" id="KW-0285">Flavoprotein</keyword>
<dbReference type="SUPFAM" id="SSF54373">
    <property type="entry name" value="FAD-linked reductases, C-terminal domain"/>
    <property type="match status" value="1"/>
</dbReference>
<organism evidence="7 8">
    <name type="scientific">Fusarium beomiforme</name>
    <dbReference type="NCBI Taxonomy" id="44412"/>
    <lineage>
        <taxon>Eukaryota</taxon>
        <taxon>Fungi</taxon>
        <taxon>Dikarya</taxon>
        <taxon>Ascomycota</taxon>
        <taxon>Pezizomycotina</taxon>
        <taxon>Sordariomycetes</taxon>
        <taxon>Hypocreomycetidae</taxon>
        <taxon>Hypocreales</taxon>
        <taxon>Nectriaceae</taxon>
        <taxon>Fusarium</taxon>
        <taxon>Fusarium burgessii species complex</taxon>
    </lineage>
</organism>
<sequence length="382" mass="42210">MKVVIVGAGLGGIACGIACKRQGLDVTILERAPELSEIGAGIQVPANACRALDYIGVFGKVKDKATEILTRHLRRWDNGDVLATPAELGVNIRTGVYVEGADFDATEVILDNDERVKADVIIGADGIWSTLRSQVVGETIEPTETGDLAYRGTFTHHQLEELNDPEVIRFCEENKQTLTLWLGPAKHAVFYAIRGGELWNLVLLTPDTLKKGQRTDQGDLEEMRKEFEGWDPISKRNVALLGDSAHPTLPYQSQGAAMAFGDAAVLGTLLGKFHKTDKERLAARGMMLHNVLDIYESLQKPYSSLNVKGAVMNRIMYHLPDGEEQQQRDLEFSTMTSESKSEWTWIDGQYQRQIIGTDLIKMAMDKFDSKLNVSGTGLECSL</sequence>